<dbReference type="InterPro" id="IPR011805">
    <property type="entry name" value="RNase_R"/>
</dbReference>
<dbReference type="SUPFAM" id="SSF50249">
    <property type="entry name" value="Nucleic acid-binding proteins"/>
    <property type="match status" value="2"/>
</dbReference>
<dbReference type="Pfam" id="PF00773">
    <property type="entry name" value="RNB"/>
    <property type="match status" value="1"/>
</dbReference>
<evidence type="ECO:0000256" key="3">
    <source>
        <dbReference type="ARBA" id="ARBA00022722"/>
    </source>
</evidence>
<keyword evidence="5 7" id="KW-0269">Exonuclease</keyword>
<dbReference type="CDD" id="cd04471">
    <property type="entry name" value="S1_RNase_R"/>
    <property type="match status" value="1"/>
</dbReference>
<evidence type="ECO:0000256" key="7">
    <source>
        <dbReference type="HAMAP-Rule" id="MF_01895"/>
    </source>
</evidence>
<dbReference type="InterPro" id="IPR001900">
    <property type="entry name" value="RNase_II/R"/>
</dbReference>
<dbReference type="HAMAP" id="MF_01895">
    <property type="entry name" value="RNase_R"/>
    <property type="match status" value="1"/>
</dbReference>
<comment type="catalytic activity">
    <reaction evidence="1 7">
        <text>Exonucleolytic cleavage in the 3'- to 5'-direction to yield nucleoside 5'-phosphates.</text>
        <dbReference type="EC" id="3.1.13.1"/>
    </reaction>
</comment>
<dbReference type="InterPro" id="IPR022966">
    <property type="entry name" value="RNase_II/R_CS"/>
</dbReference>
<dbReference type="SMART" id="SM00955">
    <property type="entry name" value="RNB"/>
    <property type="match status" value="1"/>
</dbReference>
<dbReference type="PANTHER" id="PTHR23355">
    <property type="entry name" value="RIBONUCLEASE"/>
    <property type="match status" value="1"/>
</dbReference>
<comment type="similarity">
    <text evidence="7">Belongs to the RNR ribonuclease family. RNase R subfamily.</text>
</comment>
<comment type="function">
    <text evidence="7">3'-5' exoribonuclease that releases 5'-nucleoside monophosphates and is involved in maturation of structured RNAs.</text>
</comment>
<reference evidence="10" key="1">
    <citation type="submission" date="2020-12" db="EMBL/GenBank/DDBJ databases">
        <title>Bacterial taxonomy.</title>
        <authorList>
            <person name="Pan X."/>
        </authorList>
    </citation>
    <scope>NUCLEOTIDE SEQUENCE</scope>
    <source>
        <strain evidence="10">M0105</strain>
    </source>
</reference>
<comment type="subcellular location">
    <subcellularLocation>
        <location evidence="7">Cytoplasm</location>
    </subcellularLocation>
</comment>
<evidence type="ECO:0000256" key="6">
    <source>
        <dbReference type="ARBA" id="ARBA00022884"/>
    </source>
</evidence>
<dbReference type="GO" id="GO:0008859">
    <property type="term" value="F:exoribonuclease II activity"/>
    <property type="evidence" value="ECO:0007669"/>
    <property type="project" value="UniProtKB-UniRule"/>
</dbReference>
<dbReference type="NCBIfam" id="TIGR02063">
    <property type="entry name" value="RNase_R"/>
    <property type="match status" value="1"/>
</dbReference>
<dbReference type="PANTHER" id="PTHR23355:SF9">
    <property type="entry name" value="DIS3-LIKE EXONUCLEASE 2"/>
    <property type="match status" value="1"/>
</dbReference>
<organism evidence="10 11">
    <name type="scientific">Thermohalobaculum xanthum</name>
    <dbReference type="NCBI Taxonomy" id="2753746"/>
    <lineage>
        <taxon>Bacteria</taxon>
        <taxon>Pseudomonadati</taxon>
        <taxon>Pseudomonadota</taxon>
        <taxon>Alphaproteobacteria</taxon>
        <taxon>Rhodobacterales</taxon>
        <taxon>Paracoccaceae</taxon>
        <taxon>Thermohalobaculum</taxon>
    </lineage>
</organism>
<dbReference type="SMART" id="SM00316">
    <property type="entry name" value="S1"/>
    <property type="match status" value="1"/>
</dbReference>
<evidence type="ECO:0000256" key="1">
    <source>
        <dbReference type="ARBA" id="ARBA00001849"/>
    </source>
</evidence>
<comment type="caution">
    <text evidence="10">The sequence shown here is derived from an EMBL/GenBank/DDBJ whole genome shotgun (WGS) entry which is preliminary data.</text>
</comment>
<evidence type="ECO:0000313" key="10">
    <source>
        <dbReference type="EMBL" id="MBK0401248.1"/>
    </source>
</evidence>
<dbReference type="GO" id="GO:0006402">
    <property type="term" value="P:mRNA catabolic process"/>
    <property type="evidence" value="ECO:0007669"/>
    <property type="project" value="TreeGrafter"/>
</dbReference>
<evidence type="ECO:0000313" key="11">
    <source>
        <dbReference type="Proteomes" id="UP000655420"/>
    </source>
</evidence>
<dbReference type="InterPro" id="IPR050180">
    <property type="entry name" value="RNR_Ribonuclease"/>
</dbReference>
<name>A0A8J7SGT9_9RHOB</name>
<keyword evidence="2 7" id="KW-0963">Cytoplasm</keyword>
<sequence length="752" mass="82955">MPTLPSRQQILDWLAENPSAGGKREIARAFGIKGAARVELKRLLAEMEDEGVLERRRRRVNRKGHLPPVTVLVAGAPDSNGDVFATPKGWEGESPPILYMPRKGDPAIGEGDLFLAKLHPVEPAEGEGPAYEARLIKRLQHGPRRLLGIFREGAEAGRIVPVDKKADTEWMIPKGAEGGARDGELVEAVQEGHPRFGLPRGRVTARLGDPMAPRSISLIAMHQHGIRYDFPDEVLDETVGLKEPSMAKREDLRALPLVTIDPPDARDHDDAVAAMPDDDPKNKGGHIVWVAIADVGWYVRPGSALDREARRRGNSTYFPDRVAPMLPEMLSADLCSLHEDVDRPCIALRMVLDAEGNKIAHSFTRGMMRSRASLSYAQVQRAEEGEPDAATEPLMHDVVRPLFAAYRAAAAARERRQPLDLDLPERRIVLDDDGNVVSVDFRDRFDAHRLIEEFMILANVAAAETLEAVRRPLLYRVHEEPNPEKLESLREMVETVGLTLAKGQVLKTAHFNRLLHAAAGTPNAEMVNMGVLRSQTQAYYSPENFAHFGLNLRRYAHFTSPIRRYADLVVHRALIAGLRLGDGGQTPEEAEALAETAEHISTTERVSMEAERDTNDRYLAAFLADRKGAEFDGVISGIARFGLFAKLAESGADGLIPISTLGNEYFRHDPETQTLTGERSGTVLGLGQRVRVRLAEADPVTGGLILELLAVEGEPMARPRGGTRGRGKGTPKRRLGRDKIAKARAAKRDKRR</sequence>
<dbReference type="InterPro" id="IPR012340">
    <property type="entry name" value="NA-bd_OB-fold"/>
</dbReference>
<dbReference type="InterPro" id="IPR040476">
    <property type="entry name" value="CSD2"/>
</dbReference>
<dbReference type="InterPro" id="IPR004476">
    <property type="entry name" value="RNase_II/RNase_R"/>
</dbReference>
<evidence type="ECO:0000259" key="9">
    <source>
        <dbReference type="PROSITE" id="PS50126"/>
    </source>
</evidence>
<dbReference type="PROSITE" id="PS50126">
    <property type="entry name" value="S1"/>
    <property type="match status" value="1"/>
</dbReference>
<feature type="region of interest" description="Disordered" evidence="8">
    <location>
        <begin position="715"/>
        <end position="752"/>
    </location>
</feature>
<protein>
    <recommendedName>
        <fullName evidence="7">Ribonuclease R</fullName>
        <shortName evidence="7">RNase R</shortName>
        <ecNumber evidence="7">3.1.13.1</ecNumber>
    </recommendedName>
</protein>
<dbReference type="PROSITE" id="PS01175">
    <property type="entry name" value="RIBONUCLEASE_II"/>
    <property type="match status" value="1"/>
</dbReference>
<dbReference type="NCBIfam" id="TIGR00358">
    <property type="entry name" value="3_prime_RNase"/>
    <property type="match status" value="1"/>
</dbReference>
<evidence type="ECO:0000256" key="8">
    <source>
        <dbReference type="SAM" id="MobiDB-lite"/>
    </source>
</evidence>
<dbReference type="EMBL" id="JAEHHL010000016">
    <property type="protein sequence ID" value="MBK0401248.1"/>
    <property type="molecule type" value="Genomic_DNA"/>
</dbReference>
<keyword evidence="3 7" id="KW-0540">Nuclease</keyword>
<dbReference type="AlphaFoldDB" id="A0A8J7SGT9"/>
<feature type="compositionally biased region" description="Basic residues" evidence="8">
    <location>
        <begin position="721"/>
        <end position="752"/>
    </location>
</feature>
<accession>A0A8J7SGT9</accession>
<evidence type="ECO:0000256" key="4">
    <source>
        <dbReference type="ARBA" id="ARBA00022801"/>
    </source>
</evidence>
<dbReference type="Proteomes" id="UP000655420">
    <property type="component" value="Unassembled WGS sequence"/>
</dbReference>
<dbReference type="GO" id="GO:0003723">
    <property type="term" value="F:RNA binding"/>
    <property type="evidence" value="ECO:0007669"/>
    <property type="project" value="UniProtKB-UniRule"/>
</dbReference>
<evidence type="ECO:0000256" key="2">
    <source>
        <dbReference type="ARBA" id="ARBA00022490"/>
    </source>
</evidence>
<dbReference type="RefSeq" id="WP_200613612.1">
    <property type="nucleotide sequence ID" value="NZ_JAEHHL010000016.1"/>
</dbReference>
<dbReference type="GO" id="GO:0005829">
    <property type="term" value="C:cytosol"/>
    <property type="evidence" value="ECO:0007669"/>
    <property type="project" value="TreeGrafter"/>
</dbReference>
<dbReference type="InterPro" id="IPR003029">
    <property type="entry name" value="S1_domain"/>
</dbReference>
<dbReference type="EC" id="3.1.13.1" evidence="7"/>
<dbReference type="Gene3D" id="2.40.50.140">
    <property type="entry name" value="Nucleic acid-binding proteins"/>
    <property type="match status" value="1"/>
</dbReference>
<dbReference type="Pfam" id="PF17876">
    <property type="entry name" value="CSD2"/>
    <property type="match status" value="1"/>
</dbReference>
<proteinExistence type="inferred from homology"/>
<dbReference type="Pfam" id="PF00575">
    <property type="entry name" value="S1"/>
    <property type="match status" value="1"/>
</dbReference>
<gene>
    <name evidence="7 10" type="primary">rnr</name>
    <name evidence="10" type="ORF">H0I76_18785</name>
</gene>
<feature type="domain" description="S1 motif" evidence="9">
    <location>
        <begin position="628"/>
        <end position="709"/>
    </location>
</feature>
<keyword evidence="6 7" id="KW-0694">RNA-binding</keyword>
<keyword evidence="4 7" id="KW-0378">Hydrolase</keyword>
<evidence type="ECO:0000256" key="5">
    <source>
        <dbReference type="ARBA" id="ARBA00022839"/>
    </source>
</evidence>
<keyword evidence="11" id="KW-1185">Reference proteome</keyword>